<feature type="domain" description="TIR" evidence="5">
    <location>
        <begin position="132"/>
        <end position="309"/>
    </location>
</feature>
<dbReference type="InterPro" id="IPR011713">
    <property type="entry name" value="Leu-rich_rpt_3"/>
</dbReference>
<dbReference type="InterPro" id="IPR058192">
    <property type="entry name" value="WHD_ROQ1-like"/>
</dbReference>
<dbReference type="SUPFAM" id="SSF46785">
    <property type="entry name" value="Winged helix' DNA-binding domain"/>
    <property type="match status" value="1"/>
</dbReference>
<sequence length="1559" mass="176738">MKDGERVKTRERKGAKADQLCMRGRRRRLLRAYGRECAFRFCMQGVASYNEASAQREERIDSDEGGRKKLWERNGGGQNVVVGMAVVVLGGGVGLVSRLRVVVGGGAVAVLGGGSAGRGAGVLGGSAASSRCRYHVFLSFRGDTRKAFTDHLYTALDQAGYHTFRDNNEIERGESIHSELEKAIQQSRISIIVFSKDYASSKACLYELVTILRCRRVSGHVVLPIFYDVDPTVVRNQTDSFSEAFAGYEEKLKAETNYGRKMELAKKVRVWREALKEVADLAGMSLQNEANGQESKFIKQIVKVIGDKLSRTIMSVAMYPVGIHSRAKAINLWLQDASMDVSAHAIWGMGGLGKTTIAKYVYNLNFHIFAGSSFLANIREVSKQPRGLIQLQSQLLSDILKRKKDRITTVDEGIVKIKDAICAKRVLLVLDDVDDVEQLNAILGMRDWFYPGSKIIITTRHEWLLKPHAVYKIHEIEKLDDEESIKLFSWHAFGQEHPTEQYMEHSKRVVHHCGGLPLALQVLASFLSRKTLDIWDSALAKLQAIPNSQIIEKLKISYDSLEDDHDKNLFLHIACFFCGEDKYFIIKVLDACGFYSYIGIQNLVDRCLLTINDEDKIMMHQLIQDMGREIVRQESPKEPGKRSRLWLHQQSYSSLGALKVLNLSYSRKLMETPDFSGFRNLERLILKGCQSLLGVSETIGFLERLALLNLEDCKNLRKLPKNVSLLQLLETLIISGCSNLDEFPTELTKMESLKVFHADGYAMKSSSAISRQVYQPRVPKPRKGPITPWYSQLPRSLVELSLIGCGLCQESFPGYFSNLPALQTLDLSNNPIRSIPDCVKHLALDQAGYHTFRDNNEIERGESINSELEKAIQQSRISIIVFSKDYASSKACLYELVIILQCSRTSGQVVLPIFYDVDPTEVRNQADSFSEAFAGYEEQLKPETNYGRKMELAKKVRVWREALKEVADLAGMSLQNEANGQESKFIEQIVKVIGDKLSRTIMSVAMYPVGIRSRAKAINLWLQDASMDVSAYAIWGMGGLGKTTIAKYVYNLNFHRFADSSFLANIREVSKQPRGLIQLQSQLPSDILKRRKDRITTLDEGIVKIKDAICAKRVLLVLDDVDDVEQLNAILGMWDWLYPGSKIIITTRHEWLLKSHDVYKIHEIEKLDDEESIKLFRWHAFGQEYPTEQYMEHSQRVVHHCGGLPLALQVLASFLSRKTLDIWDSALAKLQAIPNSQIIEKLKISYDSLEDDHDKNLFLHIACFFCGEDKYFVVKVLDACGFYSYIGIQNLVDRCLVTINNEDKITMHQLIQDMGREIVRQESPKEPGKRSRLWRHQQSYSVLKEMTGTKTIEGLLLHMQIVMNTSTVRGQDTATDLPPWQSAKAKVNVEAFVGMNKLRLLTLNYVQLAGGYRNFPKKLRWLCWHGFNLKSIPKELPLGNLVALDMSYSKLERVWEGTKVLNLSYSRKLMETPDFSGFRNLERLILKGCQSLLGVGETIGFLERLALLNLEDCKNLRKLPKNISMLQLLETLIISGCSNLDEFPTELTKMESLKVYRIL</sequence>
<dbReference type="InterPro" id="IPR000157">
    <property type="entry name" value="TIR_dom"/>
</dbReference>
<dbReference type="InterPro" id="IPR035897">
    <property type="entry name" value="Toll_tir_struct_dom_sf"/>
</dbReference>
<evidence type="ECO:0000256" key="4">
    <source>
        <dbReference type="ARBA" id="ARBA00023027"/>
    </source>
</evidence>
<keyword evidence="3" id="KW-0611">Plant defense</keyword>
<dbReference type="SMART" id="SM00255">
    <property type="entry name" value="TIR"/>
    <property type="match status" value="2"/>
</dbReference>
<evidence type="ECO:0000259" key="5">
    <source>
        <dbReference type="PROSITE" id="PS50104"/>
    </source>
</evidence>
<dbReference type="GO" id="GO:0043531">
    <property type="term" value="F:ADP binding"/>
    <property type="evidence" value="ECO:0007669"/>
    <property type="project" value="InterPro"/>
</dbReference>
<keyword evidence="4" id="KW-0520">NAD</keyword>
<dbReference type="Pfam" id="PF01582">
    <property type="entry name" value="TIR"/>
    <property type="match status" value="2"/>
</dbReference>
<name>A0AA88US55_9ASTE</name>
<keyword evidence="1" id="KW-0433">Leucine-rich repeat</keyword>
<keyword evidence="2" id="KW-0677">Repeat</keyword>
<dbReference type="InterPro" id="IPR036390">
    <property type="entry name" value="WH_DNA-bd_sf"/>
</dbReference>
<dbReference type="Gene3D" id="3.40.50.300">
    <property type="entry name" value="P-loop containing nucleotide triphosphate hydrolases"/>
    <property type="match status" value="2"/>
</dbReference>
<dbReference type="SUPFAM" id="SSF52058">
    <property type="entry name" value="L domain-like"/>
    <property type="match status" value="2"/>
</dbReference>
<dbReference type="InterPro" id="IPR032675">
    <property type="entry name" value="LRR_dom_sf"/>
</dbReference>
<proteinExistence type="predicted"/>
<comment type="caution">
    <text evidence="6">The sequence shown here is derived from an EMBL/GenBank/DDBJ whole genome shotgun (WGS) entry which is preliminary data.</text>
</comment>
<dbReference type="FunFam" id="3.40.50.10140:FF:000007">
    <property type="entry name" value="Disease resistance protein (TIR-NBS-LRR class)"/>
    <property type="match status" value="1"/>
</dbReference>
<dbReference type="GO" id="GO:0006952">
    <property type="term" value="P:defense response"/>
    <property type="evidence" value="ECO:0007669"/>
    <property type="project" value="UniProtKB-KW"/>
</dbReference>
<dbReference type="InterPro" id="IPR002182">
    <property type="entry name" value="NB-ARC"/>
</dbReference>
<gene>
    <name evidence="6" type="ORF">RJ640_000772</name>
</gene>
<dbReference type="PROSITE" id="PS50104">
    <property type="entry name" value="TIR"/>
    <property type="match status" value="2"/>
</dbReference>
<organism evidence="6 7">
    <name type="scientific">Escallonia rubra</name>
    <dbReference type="NCBI Taxonomy" id="112253"/>
    <lineage>
        <taxon>Eukaryota</taxon>
        <taxon>Viridiplantae</taxon>
        <taxon>Streptophyta</taxon>
        <taxon>Embryophyta</taxon>
        <taxon>Tracheophyta</taxon>
        <taxon>Spermatophyta</taxon>
        <taxon>Magnoliopsida</taxon>
        <taxon>eudicotyledons</taxon>
        <taxon>Gunneridae</taxon>
        <taxon>Pentapetalae</taxon>
        <taxon>asterids</taxon>
        <taxon>campanulids</taxon>
        <taxon>Escalloniales</taxon>
        <taxon>Escalloniaceae</taxon>
        <taxon>Escallonia</taxon>
    </lineage>
</organism>
<dbReference type="Gene3D" id="3.80.10.10">
    <property type="entry name" value="Ribonuclease Inhibitor"/>
    <property type="match status" value="3"/>
</dbReference>
<dbReference type="GO" id="GO:0007165">
    <property type="term" value="P:signal transduction"/>
    <property type="evidence" value="ECO:0007669"/>
    <property type="project" value="InterPro"/>
</dbReference>
<dbReference type="PRINTS" id="PR00364">
    <property type="entry name" value="DISEASERSIST"/>
</dbReference>
<dbReference type="PANTHER" id="PTHR11017">
    <property type="entry name" value="LEUCINE-RICH REPEAT-CONTAINING PROTEIN"/>
    <property type="match status" value="1"/>
</dbReference>
<feature type="domain" description="TIR" evidence="5">
    <location>
        <begin position="810"/>
        <end position="997"/>
    </location>
</feature>
<evidence type="ECO:0000256" key="3">
    <source>
        <dbReference type="ARBA" id="ARBA00022821"/>
    </source>
</evidence>
<evidence type="ECO:0000313" key="7">
    <source>
        <dbReference type="Proteomes" id="UP001187471"/>
    </source>
</evidence>
<dbReference type="SUPFAM" id="SSF52540">
    <property type="entry name" value="P-loop containing nucleoside triphosphate hydrolases"/>
    <property type="match status" value="2"/>
</dbReference>
<dbReference type="Gene3D" id="3.40.50.10140">
    <property type="entry name" value="Toll/interleukin-1 receptor homology (TIR) domain"/>
    <property type="match status" value="2"/>
</dbReference>
<dbReference type="Pfam" id="PF00931">
    <property type="entry name" value="NB-ARC"/>
    <property type="match status" value="2"/>
</dbReference>
<dbReference type="Proteomes" id="UP001187471">
    <property type="component" value="Unassembled WGS sequence"/>
</dbReference>
<dbReference type="SUPFAM" id="SSF52200">
    <property type="entry name" value="Toll/Interleukin receptor TIR domain"/>
    <property type="match status" value="2"/>
</dbReference>
<evidence type="ECO:0000256" key="1">
    <source>
        <dbReference type="ARBA" id="ARBA00022614"/>
    </source>
</evidence>
<accession>A0AA88US55</accession>
<reference evidence="6" key="1">
    <citation type="submission" date="2022-12" db="EMBL/GenBank/DDBJ databases">
        <title>Draft genome assemblies for two species of Escallonia (Escalloniales).</title>
        <authorList>
            <person name="Chanderbali A."/>
            <person name="Dervinis C."/>
            <person name="Anghel I."/>
            <person name="Soltis D."/>
            <person name="Soltis P."/>
            <person name="Zapata F."/>
        </authorList>
    </citation>
    <scope>NUCLEOTIDE SEQUENCE</scope>
    <source>
        <strain evidence="6">UCBG92.1500</strain>
        <tissue evidence="6">Leaf</tissue>
    </source>
</reference>
<evidence type="ECO:0000256" key="2">
    <source>
        <dbReference type="ARBA" id="ARBA00022737"/>
    </source>
</evidence>
<dbReference type="Pfam" id="PF23282">
    <property type="entry name" value="WHD_ROQ1"/>
    <property type="match status" value="2"/>
</dbReference>
<dbReference type="PANTHER" id="PTHR11017:SF305">
    <property type="entry name" value="TMV RESISTANCE PROTEIN N-LIKE"/>
    <property type="match status" value="1"/>
</dbReference>
<dbReference type="PROSITE" id="PS51450">
    <property type="entry name" value="LRR"/>
    <property type="match status" value="1"/>
</dbReference>
<dbReference type="Gene3D" id="1.10.8.430">
    <property type="entry name" value="Helical domain of apoptotic protease-activating factors"/>
    <property type="match status" value="2"/>
</dbReference>
<dbReference type="Pfam" id="PF07725">
    <property type="entry name" value="LRR_3"/>
    <property type="match status" value="1"/>
</dbReference>
<dbReference type="InterPro" id="IPR001611">
    <property type="entry name" value="Leu-rich_rpt"/>
</dbReference>
<evidence type="ECO:0000313" key="6">
    <source>
        <dbReference type="EMBL" id="KAK2995489.1"/>
    </source>
</evidence>
<dbReference type="InterPro" id="IPR042197">
    <property type="entry name" value="Apaf_helical"/>
</dbReference>
<dbReference type="InterPro" id="IPR027417">
    <property type="entry name" value="P-loop_NTPase"/>
</dbReference>
<protein>
    <recommendedName>
        <fullName evidence="5">TIR domain-containing protein</fullName>
    </recommendedName>
</protein>
<dbReference type="EMBL" id="JAVXUO010000095">
    <property type="protein sequence ID" value="KAK2995489.1"/>
    <property type="molecule type" value="Genomic_DNA"/>
</dbReference>
<keyword evidence="7" id="KW-1185">Reference proteome</keyword>
<dbReference type="InterPro" id="IPR044974">
    <property type="entry name" value="Disease_R_plants"/>
</dbReference>